<feature type="transmembrane region" description="Helical" evidence="1">
    <location>
        <begin position="70"/>
        <end position="89"/>
    </location>
</feature>
<protein>
    <submittedName>
        <fullName evidence="2">Uncharacterized protein</fullName>
    </submittedName>
</protein>
<feature type="transmembrane region" description="Helical" evidence="1">
    <location>
        <begin position="38"/>
        <end position="58"/>
    </location>
</feature>
<keyword evidence="1" id="KW-0812">Transmembrane</keyword>
<evidence type="ECO:0000313" key="3">
    <source>
        <dbReference type="Proteomes" id="UP000016924"/>
    </source>
</evidence>
<dbReference type="GeneID" id="19900868"/>
<organism evidence="2 3">
    <name type="scientific">Coniosporium apollinis (strain CBS 100218)</name>
    <name type="common">Rock-inhabiting black yeast</name>
    <dbReference type="NCBI Taxonomy" id="1168221"/>
    <lineage>
        <taxon>Eukaryota</taxon>
        <taxon>Fungi</taxon>
        <taxon>Dikarya</taxon>
        <taxon>Ascomycota</taxon>
        <taxon>Pezizomycotina</taxon>
        <taxon>Dothideomycetes</taxon>
        <taxon>Dothideomycetes incertae sedis</taxon>
        <taxon>Coniosporium</taxon>
    </lineage>
</organism>
<dbReference type="EMBL" id="JH767567">
    <property type="protein sequence ID" value="EON64326.1"/>
    <property type="molecule type" value="Genomic_DNA"/>
</dbReference>
<proteinExistence type="predicted"/>
<dbReference type="Proteomes" id="UP000016924">
    <property type="component" value="Unassembled WGS sequence"/>
</dbReference>
<reference evidence="3" key="1">
    <citation type="submission" date="2012-06" db="EMBL/GenBank/DDBJ databases">
        <title>The genome sequence of Coniosporium apollinis CBS 100218.</title>
        <authorList>
            <consortium name="The Broad Institute Genome Sequencing Platform"/>
            <person name="Cuomo C."/>
            <person name="Gorbushina A."/>
            <person name="Noack S."/>
            <person name="Walker B."/>
            <person name="Young S.K."/>
            <person name="Zeng Q."/>
            <person name="Gargeya S."/>
            <person name="Fitzgerald M."/>
            <person name="Haas B."/>
            <person name="Abouelleil A."/>
            <person name="Alvarado L."/>
            <person name="Arachchi H.M."/>
            <person name="Berlin A.M."/>
            <person name="Chapman S.B."/>
            <person name="Goldberg J."/>
            <person name="Griggs A."/>
            <person name="Gujja S."/>
            <person name="Hansen M."/>
            <person name="Howarth C."/>
            <person name="Imamovic A."/>
            <person name="Larimer J."/>
            <person name="McCowan C."/>
            <person name="Montmayeur A."/>
            <person name="Murphy C."/>
            <person name="Neiman D."/>
            <person name="Pearson M."/>
            <person name="Priest M."/>
            <person name="Roberts A."/>
            <person name="Saif S."/>
            <person name="Shea T."/>
            <person name="Sisk P."/>
            <person name="Sykes S."/>
            <person name="Wortman J."/>
            <person name="Nusbaum C."/>
            <person name="Birren B."/>
        </authorList>
    </citation>
    <scope>NUCLEOTIDE SEQUENCE [LARGE SCALE GENOMIC DNA]</scope>
    <source>
        <strain evidence="3">CBS 100218</strain>
    </source>
</reference>
<dbReference type="OrthoDB" id="10541266at2759"/>
<dbReference type="HOGENOM" id="CLU_834228_0_0_1"/>
<keyword evidence="3" id="KW-1185">Reference proteome</keyword>
<name>R7YRN9_CONA1</name>
<feature type="transmembrane region" description="Helical" evidence="1">
    <location>
        <begin position="12"/>
        <end position="32"/>
    </location>
</feature>
<accession>R7YRN9</accession>
<dbReference type="RefSeq" id="XP_007779643.1">
    <property type="nucleotide sequence ID" value="XM_007781453.1"/>
</dbReference>
<evidence type="ECO:0000313" key="2">
    <source>
        <dbReference type="EMBL" id="EON64326.1"/>
    </source>
</evidence>
<evidence type="ECO:0000256" key="1">
    <source>
        <dbReference type="SAM" id="Phobius"/>
    </source>
</evidence>
<sequence length="333" mass="38013">MYTAAITELIRYVGELLVTLVLAILIALTGVFFVYKNFGLACFSIGIVLCVGIWCLTVRRVRRHGRYPQLLDAPFVIGVWIAEGVGILVEGVKVLIEWIHQYTRQLWLQLRLEVAPPAPFRLPNLPAELRDMLYHHVSNNITGRSERWILGRVEFEALTTADISKTSSQIRTEFLAQVFRDSPNLSFIYRGFRDYQALYGLLKTIKRYSRRTLHHVHIRISPGQHILPDNIFGSALDAFIHAGASCNVVFWWPSGYADFCRITVERTLSLLEALSRNGVPTSTWPIRAVANRYDGHMYVTASTEAVTFKCMFRRYGERGQIGEEGAWEFLLCV</sequence>
<keyword evidence="1" id="KW-1133">Transmembrane helix</keyword>
<gene>
    <name evidence="2" type="ORF">W97_03557</name>
</gene>
<dbReference type="AlphaFoldDB" id="R7YRN9"/>
<keyword evidence="1" id="KW-0472">Membrane</keyword>